<keyword evidence="8" id="KW-0732">Signal</keyword>
<feature type="compositionally biased region" description="Low complexity" evidence="7">
    <location>
        <begin position="20"/>
        <end position="39"/>
    </location>
</feature>
<dbReference type="GO" id="GO:0004222">
    <property type="term" value="F:metalloendopeptidase activity"/>
    <property type="evidence" value="ECO:0007669"/>
    <property type="project" value="InterPro"/>
</dbReference>
<protein>
    <submittedName>
        <fullName evidence="10">Bacterial surface proteins containing Ig-like domains</fullName>
    </submittedName>
</protein>
<feature type="domain" description="BIG2" evidence="9">
    <location>
        <begin position="137"/>
        <end position="211"/>
    </location>
</feature>
<feature type="domain" description="BIG2" evidence="9">
    <location>
        <begin position="41"/>
        <end position="122"/>
    </location>
</feature>
<dbReference type="PANTHER" id="PTHR10942">
    <property type="entry name" value="LEISHMANOLYSIN-LIKE PEPTIDASE"/>
    <property type="match status" value="1"/>
</dbReference>
<dbReference type="Pfam" id="PF02368">
    <property type="entry name" value="Big_2"/>
    <property type="match status" value="2"/>
</dbReference>
<dbReference type="GO" id="GO:0005737">
    <property type="term" value="C:cytoplasm"/>
    <property type="evidence" value="ECO:0007669"/>
    <property type="project" value="TreeGrafter"/>
</dbReference>
<evidence type="ECO:0000256" key="8">
    <source>
        <dbReference type="SAM" id="SignalP"/>
    </source>
</evidence>
<gene>
    <name evidence="10" type="ORF">SAMN00790413_02243</name>
</gene>
<dbReference type="EMBL" id="FWWU01000009">
    <property type="protein sequence ID" value="SMB94097.1"/>
    <property type="molecule type" value="Genomic_DNA"/>
</dbReference>
<proteinExistence type="predicted"/>
<comment type="cofactor">
    <cofactor evidence="1">
        <name>Zn(2+)</name>
        <dbReference type="ChEBI" id="CHEBI:29105"/>
    </cofactor>
</comment>
<keyword evidence="5" id="KW-0862">Zinc</keyword>
<evidence type="ECO:0000256" key="5">
    <source>
        <dbReference type="ARBA" id="ARBA00022833"/>
    </source>
</evidence>
<dbReference type="SMART" id="SM00635">
    <property type="entry name" value="BID_2"/>
    <property type="match status" value="3"/>
</dbReference>
<accession>A0A1W1VL65</accession>
<dbReference type="SUPFAM" id="SSF49373">
    <property type="entry name" value="Invasin/intimin cell-adhesion fragments"/>
    <property type="match status" value="2"/>
</dbReference>
<keyword evidence="4" id="KW-0378">Hydrolase</keyword>
<keyword evidence="2" id="KW-0645">Protease</keyword>
<dbReference type="GO" id="GO:0006508">
    <property type="term" value="P:proteolysis"/>
    <property type="evidence" value="ECO:0007669"/>
    <property type="project" value="UniProtKB-KW"/>
</dbReference>
<evidence type="ECO:0000313" key="11">
    <source>
        <dbReference type="Proteomes" id="UP000192582"/>
    </source>
</evidence>
<evidence type="ECO:0000256" key="2">
    <source>
        <dbReference type="ARBA" id="ARBA00022670"/>
    </source>
</evidence>
<dbReference type="OrthoDB" id="61573at2"/>
<feature type="domain" description="BIG2" evidence="9">
    <location>
        <begin position="224"/>
        <end position="302"/>
    </location>
</feature>
<evidence type="ECO:0000259" key="9">
    <source>
        <dbReference type="SMART" id="SM00635"/>
    </source>
</evidence>
<dbReference type="InterPro" id="IPR008964">
    <property type="entry name" value="Invasin/intimin_cell_adhesion"/>
</dbReference>
<name>A0A1W1VL65_9DEIO</name>
<evidence type="ECO:0000256" key="4">
    <source>
        <dbReference type="ARBA" id="ARBA00022801"/>
    </source>
</evidence>
<dbReference type="Proteomes" id="UP000192582">
    <property type="component" value="Unassembled WGS sequence"/>
</dbReference>
<dbReference type="InterPro" id="IPR003343">
    <property type="entry name" value="Big_2"/>
</dbReference>
<evidence type="ECO:0000256" key="7">
    <source>
        <dbReference type="SAM" id="MobiDB-lite"/>
    </source>
</evidence>
<dbReference type="SUPFAM" id="SSF55486">
    <property type="entry name" value="Metalloproteases ('zincins'), catalytic domain"/>
    <property type="match status" value="1"/>
</dbReference>
<dbReference type="Gene3D" id="3.90.132.10">
    <property type="entry name" value="Leishmanolysin , domain 2"/>
    <property type="match status" value="1"/>
</dbReference>
<feature type="region of interest" description="Disordered" evidence="7">
    <location>
        <begin position="20"/>
        <end position="43"/>
    </location>
</feature>
<keyword evidence="6" id="KW-0482">Metalloprotease</keyword>
<feature type="chain" id="PRO_5013252532" evidence="8">
    <location>
        <begin position="23"/>
        <end position="575"/>
    </location>
</feature>
<evidence type="ECO:0000256" key="1">
    <source>
        <dbReference type="ARBA" id="ARBA00001947"/>
    </source>
</evidence>
<evidence type="ECO:0000256" key="3">
    <source>
        <dbReference type="ARBA" id="ARBA00022723"/>
    </source>
</evidence>
<dbReference type="PROSITE" id="PS51257">
    <property type="entry name" value="PROKAR_LIPOPROTEIN"/>
    <property type="match status" value="1"/>
</dbReference>
<reference evidence="10 11" key="1">
    <citation type="submission" date="2017-04" db="EMBL/GenBank/DDBJ databases">
        <authorList>
            <person name="Afonso C.L."/>
            <person name="Miller P.J."/>
            <person name="Scott M.A."/>
            <person name="Spackman E."/>
            <person name="Goraichik I."/>
            <person name="Dimitrov K.M."/>
            <person name="Suarez D.L."/>
            <person name="Swayne D.E."/>
        </authorList>
    </citation>
    <scope>NUCLEOTIDE SEQUENCE [LARGE SCALE GENOMIC DNA]</scope>
    <source>
        <strain evidence="10 11">KR-140</strain>
    </source>
</reference>
<keyword evidence="3" id="KW-0479">Metal-binding</keyword>
<dbReference type="GO" id="GO:0046872">
    <property type="term" value="F:metal ion binding"/>
    <property type="evidence" value="ECO:0007669"/>
    <property type="project" value="UniProtKB-KW"/>
</dbReference>
<dbReference type="RefSeq" id="WP_084049546.1">
    <property type="nucleotide sequence ID" value="NZ_FWWU01000009.1"/>
</dbReference>
<keyword evidence="11" id="KW-1185">Reference proteome</keyword>
<dbReference type="GO" id="GO:0007155">
    <property type="term" value="P:cell adhesion"/>
    <property type="evidence" value="ECO:0007669"/>
    <property type="project" value="InterPro"/>
</dbReference>
<dbReference type="InterPro" id="IPR024079">
    <property type="entry name" value="MetalloPept_cat_dom_sf"/>
</dbReference>
<dbReference type="InterPro" id="IPR001577">
    <property type="entry name" value="Peptidase_M8"/>
</dbReference>
<feature type="signal peptide" evidence="8">
    <location>
        <begin position="1"/>
        <end position="22"/>
    </location>
</feature>
<dbReference type="GO" id="GO:0016020">
    <property type="term" value="C:membrane"/>
    <property type="evidence" value="ECO:0007669"/>
    <property type="project" value="InterPro"/>
</dbReference>
<evidence type="ECO:0000256" key="6">
    <source>
        <dbReference type="ARBA" id="ARBA00023049"/>
    </source>
</evidence>
<dbReference type="Gene3D" id="3.40.390.10">
    <property type="entry name" value="Collagenase (Catalytic Domain)"/>
    <property type="match status" value="1"/>
</dbReference>
<dbReference type="STRING" id="695939.SAMN00790413_02243"/>
<dbReference type="Gene3D" id="2.60.40.1080">
    <property type="match status" value="3"/>
</dbReference>
<dbReference type="AlphaFoldDB" id="A0A1W1VL65"/>
<evidence type="ECO:0000313" key="10">
    <source>
        <dbReference type="EMBL" id="SMB94097.1"/>
    </source>
</evidence>
<dbReference type="Pfam" id="PF01457">
    <property type="entry name" value="Peptidase_M8"/>
    <property type="match status" value="1"/>
</dbReference>
<dbReference type="PANTHER" id="PTHR10942:SF0">
    <property type="entry name" value="LEISHMANOLYSIN-LIKE PEPTIDASE"/>
    <property type="match status" value="1"/>
</dbReference>
<sequence length="575" mass="57159">MKSLLRLTLILTLALTACGSGSGPSASTPAPAPTDGGTANDAGSITLSQTSSYRYDGYNLGLALGESVSGTYLSGATWTSSNPAAVRVTAGTGGSFTVTGLAAGTSTVRGTLGTRAAEMKVTVTAPATTPAPTPAPTVSSVNVSTTTLALNPGASQTVTAAVQGTGSFNPGVTWTTSNAGVANVDGAGRVTAVAVGTATVTATSVQDASKRASLSVTVTAPAPTIMGVTVNPGSLSLTAGGSQSVTASVQGTGSFNPGVTWTTSNAGVANVDGAGRVTAVAAGTATITATSVQDADQRASLTATVTAPAPTPTPAPAPSQDAFDITVVFPSGTTLTAGQKAAFTNAATRWSQVIAAGLPDVAGVTLSTGQKVTVDDVTIVASGTPIDGPGQILGQAGPRQVRPGTTLPLWGEMEFDSADLDSMEANGTLAGVIMHEMGHVLGIGTLWDRYLTVNATTCTSATKVQYSGANGLGQYKALNGQAAGVPVEDQYGEGTKCGHWKESVFQNELMTGFANKGSMPLSRITLGALADLGYSVNYAAADAYTIPSVSAQSVDPGTQIHERLITPDGIVDPGH</sequence>
<organism evidence="10 11">
    <name type="scientific">Deinococcus hopiensis KR-140</name>
    <dbReference type="NCBI Taxonomy" id="695939"/>
    <lineage>
        <taxon>Bacteria</taxon>
        <taxon>Thermotogati</taxon>
        <taxon>Deinococcota</taxon>
        <taxon>Deinococci</taxon>
        <taxon>Deinococcales</taxon>
        <taxon>Deinococcaceae</taxon>
        <taxon>Deinococcus</taxon>
    </lineage>
</organism>